<dbReference type="Proteomes" id="UP000230000">
    <property type="component" value="Unassembled WGS sequence"/>
</dbReference>
<name>A0A2M9CT25_9BACT</name>
<proteinExistence type="predicted"/>
<dbReference type="AlphaFoldDB" id="A0A2M9CT25"/>
<dbReference type="RefSeq" id="WP_100315294.1">
    <property type="nucleotide sequence ID" value="NZ_PGFG01000001.1"/>
</dbReference>
<dbReference type="SMART" id="SM00487">
    <property type="entry name" value="DEXDc"/>
    <property type="match status" value="1"/>
</dbReference>
<evidence type="ECO:0000313" key="3">
    <source>
        <dbReference type="Proteomes" id="UP000230000"/>
    </source>
</evidence>
<dbReference type="InterPro" id="IPR006935">
    <property type="entry name" value="Helicase/UvrB_N"/>
</dbReference>
<evidence type="ECO:0000313" key="2">
    <source>
        <dbReference type="EMBL" id="PJJ75005.1"/>
    </source>
</evidence>
<dbReference type="GO" id="GO:0005524">
    <property type="term" value="F:ATP binding"/>
    <property type="evidence" value="ECO:0007669"/>
    <property type="project" value="InterPro"/>
</dbReference>
<accession>A0A2M9CT25</accession>
<dbReference type="EMBL" id="PGFG01000001">
    <property type="protein sequence ID" value="PJJ75005.1"/>
    <property type="molecule type" value="Genomic_DNA"/>
</dbReference>
<gene>
    <name evidence="2" type="ORF">BXY57_0572</name>
</gene>
<dbReference type="InterPro" id="IPR027417">
    <property type="entry name" value="P-loop_NTPase"/>
</dbReference>
<dbReference type="Gene3D" id="3.40.50.300">
    <property type="entry name" value="P-loop containing nucleotide triphosphate hydrolases"/>
    <property type="match status" value="1"/>
</dbReference>
<feature type="domain" description="Helicase ATP-binding" evidence="1">
    <location>
        <begin position="150"/>
        <end position="331"/>
    </location>
</feature>
<dbReference type="GO" id="GO:0016787">
    <property type="term" value="F:hydrolase activity"/>
    <property type="evidence" value="ECO:0007669"/>
    <property type="project" value="InterPro"/>
</dbReference>
<reference evidence="2 3" key="1">
    <citation type="submission" date="2017-11" db="EMBL/GenBank/DDBJ databases">
        <title>Genomic Encyclopedia of Archaeal and Bacterial Type Strains, Phase II (KMG-II): From Individual Species to Whole Genera.</title>
        <authorList>
            <person name="Goeker M."/>
        </authorList>
    </citation>
    <scope>NUCLEOTIDE SEQUENCE [LARGE SCALE GENOMIC DNA]</scope>
    <source>
        <strain evidence="2 3">DSM 27268</strain>
    </source>
</reference>
<comment type="caution">
    <text evidence="2">The sequence shown here is derived from an EMBL/GenBank/DDBJ whole genome shotgun (WGS) entry which is preliminary data.</text>
</comment>
<sequence>MSNPKNRKNRANQSVAKPLRFEQRLVLLQWMLGLLGVTSFEQLAANLRAPELEGFDENNVSRFHHQLRLLFDRPDLPNDMLLAYDQNIVRHWRKIVEKRNRGGALLYPKYFQYLALLFTEIYLDRYFSNPENLLAQLNEYVEKFNEQAPEASQINPYQIDDLNKLAFWMATGSGKTLLMHIHILQYLHYRELHGGKPINRIILLTPNEGLSYQHLEEFQLSGIDAELFSKEGRGVFAGNSVEIIDIHKLRDVMGEKTVAVEAFEGNNLVLVDEGHRGTSSAETGAWMQKRNQLCEQGFSFEYSATFGQAMKASGNRELEQIYARCILFDYSYKYFYNDGYGKDYRILNLTDDSDETVRRRYITACLLSFYQQLKLYSEHKSSFKPFLIERPLWIFVGGSVNAVRSENKRKVSDVVDILLLLAEFVQDRAGSESDINKLLSGTSGLLDAQGRDIFAGSYQYLVKTGLSAQQAYDDILRVIFNASSPAALHVENLKGTDGEVALRLGENEAFGVINVGDASSLCKLCEEHKQLVVIEKEFSDSLFRNLNNDTSSIHILIGSKKFTEGWSSWRVSTMGLMNIGRNEGPQIIQLFGRGVRLKGKDFSLKRSRRLEGHTAPRYIETLETLNIFGIRADYMRQFKEYLEEEGLPTNEDRIEFVLPVIKNLGNKKLKIIRLKEGVDFKKNGEKITLDRPSEYFKKYPVVVDWYPKLQAMASGAGQTKAVTAEKNMATFSEKHVSFLNFEELYFELQQFKNERNWYNLSIPRDILPALLLESFWYELYIPNEVMEFRSFDQVKRWQEIATVLLKKYIDRFYKLRKQEYEQKFLEYQELSEDDPNFIEEYYLLIEKSREDIVQKLQEIKELITAGKLKEAEFSRLAFEQDSIRTIAFAGHLYQPLVYVNSDLIEIKPVVLENQGERDFVLDLQKFCDSPEGKNLLKGKQLYLLRNLSRGRGIGFFEAGNFYPDFILWLLIDDKQYVNFIDPKGLRNLEGLEDPKIRFHKTIKDLENLLNDPNVILNSFIISGTHASEIAWWSGGMGKEEFEKHNVLFQLDDREEYIKKLLMKCCSKIGS</sequence>
<dbReference type="GO" id="GO:0003677">
    <property type="term" value="F:DNA binding"/>
    <property type="evidence" value="ECO:0007669"/>
    <property type="project" value="InterPro"/>
</dbReference>
<evidence type="ECO:0000259" key="1">
    <source>
        <dbReference type="SMART" id="SM00487"/>
    </source>
</evidence>
<keyword evidence="3" id="KW-1185">Reference proteome</keyword>
<dbReference type="OrthoDB" id="9759819at2"/>
<protein>
    <submittedName>
        <fullName evidence="2">Type III restriction/modification enzyme restriction subunit</fullName>
    </submittedName>
</protein>
<dbReference type="InterPro" id="IPR014001">
    <property type="entry name" value="Helicase_ATP-bd"/>
</dbReference>
<organism evidence="2 3">
    <name type="scientific">Thermoflavifilum aggregans</name>
    <dbReference type="NCBI Taxonomy" id="454188"/>
    <lineage>
        <taxon>Bacteria</taxon>
        <taxon>Pseudomonadati</taxon>
        <taxon>Bacteroidota</taxon>
        <taxon>Chitinophagia</taxon>
        <taxon>Chitinophagales</taxon>
        <taxon>Chitinophagaceae</taxon>
        <taxon>Thermoflavifilum</taxon>
    </lineage>
</organism>
<dbReference type="SUPFAM" id="SSF52540">
    <property type="entry name" value="P-loop containing nucleoside triphosphate hydrolases"/>
    <property type="match status" value="2"/>
</dbReference>
<dbReference type="Pfam" id="PF04851">
    <property type="entry name" value="ResIII"/>
    <property type="match status" value="1"/>
</dbReference>